<dbReference type="EMBL" id="FUWW01000012">
    <property type="protein sequence ID" value="SJZ64612.1"/>
    <property type="molecule type" value="Genomic_DNA"/>
</dbReference>
<dbReference type="SMART" id="SM00342">
    <property type="entry name" value="HTH_ARAC"/>
    <property type="match status" value="1"/>
</dbReference>
<evidence type="ECO:0000256" key="3">
    <source>
        <dbReference type="ARBA" id="ARBA00023163"/>
    </source>
</evidence>
<reference evidence="5 6" key="1">
    <citation type="submission" date="2017-02" db="EMBL/GenBank/DDBJ databases">
        <authorList>
            <person name="Peterson S.W."/>
        </authorList>
    </citation>
    <scope>NUCLEOTIDE SEQUENCE [LARGE SCALE GENOMIC DNA]</scope>
    <source>
        <strain evidence="5 6">ATCC 51222</strain>
    </source>
</reference>
<dbReference type="InterPro" id="IPR009057">
    <property type="entry name" value="Homeodomain-like_sf"/>
</dbReference>
<dbReference type="Gene3D" id="2.60.120.10">
    <property type="entry name" value="Jelly Rolls"/>
    <property type="match status" value="1"/>
</dbReference>
<dbReference type="Gene3D" id="1.10.10.60">
    <property type="entry name" value="Homeodomain-like"/>
    <property type="match status" value="2"/>
</dbReference>
<dbReference type="SUPFAM" id="SSF51182">
    <property type="entry name" value="RmlC-like cupins"/>
    <property type="match status" value="1"/>
</dbReference>
<name>A0A1T4MCG5_9FIRM</name>
<dbReference type="InterPro" id="IPR020449">
    <property type="entry name" value="Tscrpt_reg_AraC-type_HTH"/>
</dbReference>
<dbReference type="PROSITE" id="PS01124">
    <property type="entry name" value="HTH_ARAC_FAMILY_2"/>
    <property type="match status" value="1"/>
</dbReference>
<keyword evidence="6" id="KW-1185">Reference proteome</keyword>
<dbReference type="InterPro" id="IPR018060">
    <property type="entry name" value="HTH_AraC"/>
</dbReference>
<evidence type="ECO:0000256" key="2">
    <source>
        <dbReference type="ARBA" id="ARBA00023125"/>
    </source>
</evidence>
<dbReference type="InterPro" id="IPR011051">
    <property type="entry name" value="RmlC_Cupin_sf"/>
</dbReference>
<accession>A0A1T4MCG5</accession>
<gene>
    <name evidence="5" type="ORF">SAMN02745114_01222</name>
</gene>
<dbReference type="CDD" id="cd02208">
    <property type="entry name" value="cupin_RmlC-like"/>
    <property type="match status" value="1"/>
</dbReference>
<dbReference type="GO" id="GO:0043565">
    <property type="term" value="F:sequence-specific DNA binding"/>
    <property type="evidence" value="ECO:0007669"/>
    <property type="project" value="InterPro"/>
</dbReference>
<dbReference type="AlphaFoldDB" id="A0A1T4MCG5"/>
<evidence type="ECO:0000313" key="6">
    <source>
        <dbReference type="Proteomes" id="UP000190657"/>
    </source>
</evidence>
<dbReference type="PROSITE" id="PS00041">
    <property type="entry name" value="HTH_ARAC_FAMILY_1"/>
    <property type="match status" value="1"/>
</dbReference>
<sequence length="282" mass="32755">MRYIGYQENQVRGTFGFPIQLYYVDANHPQYEMPFHWHMECELILVLDGKLQLTINGTAYTLQKGQSAFIPGEFIHGGVPESCIYECVVFDIERFLAQSPQCLEKYTSALDNGDVAEMIFDGSSKCGQIIDELFVNMEKEGSNYTFTTTGLLWQFIGELLEQKAPHSTDDFDTVYRKNKQIKRVLTKIRNDYSKPLTLDDLAREAHLNSQYFCRAFKELTGKSPIDYLNYYRIECAAEQLRLPDLSITEIALSCGFNDLSYFNRMFKRRKNMTPSQYRNKIM</sequence>
<dbReference type="InterPro" id="IPR003313">
    <property type="entry name" value="AraC-bd"/>
</dbReference>
<keyword evidence="3" id="KW-0804">Transcription</keyword>
<dbReference type="PANTHER" id="PTHR43280:SF2">
    <property type="entry name" value="HTH-TYPE TRANSCRIPTIONAL REGULATOR EXSA"/>
    <property type="match status" value="1"/>
</dbReference>
<keyword evidence="2 5" id="KW-0238">DNA-binding</keyword>
<dbReference type="STRING" id="290054.SAMN02745114_01222"/>
<evidence type="ECO:0000259" key="4">
    <source>
        <dbReference type="PROSITE" id="PS01124"/>
    </source>
</evidence>
<proteinExistence type="predicted"/>
<organism evidence="5 6">
    <name type="scientific">Eubacterium coprostanoligenes</name>
    <dbReference type="NCBI Taxonomy" id="290054"/>
    <lineage>
        <taxon>Bacteria</taxon>
        <taxon>Bacillati</taxon>
        <taxon>Bacillota</taxon>
        <taxon>Clostridia</taxon>
        <taxon>Eubacteriales</taxon>
        <taxon>Eubacteriaceae</taxon>
        <taxon>Eubacterium</taxon>
    </lineage>
</organism>
<evidence type="ECO:0000256" key="1">
    <source>
        <dbReference type="ARBA" id="ARBA00023015"/>
    </source>
</evidence>
<feature type="domain" description="HTH araC/xylS-type" evidence="4">
    <location>
        <begin position="182"/>
        <end position="280"/>
    </location>
</feature>
<evidence type="ECO:0000313" key="5">
    <source>
        <dbReference type="EMBL" id="SJZ64612.1"/>
    </source>
</evidence>
<dbReference type="PRINTS" id="PR00032">
    <property type="entry name" value="HTHARAC"/>
</dbReference>
<dbReference type="Proteomes" id="UP000190657">
    <property type="component" value="Unassembled WGS sequence"/>
</dbReference>
<dbReference type="InterPro" id="IPR014710">
    <property type="entry name" value="RmlC-like_jellyroll"/>
</dbReference>
<dbReference type="GO" id="GO:0003700">
    <property type="term" value="F:DNA-binding transcription factor activity"/>
    <property type="evidence" value="ECO:0007669"/>
    <property type="project" value="InterPro"/>
</dbReference>
<keyword evidence="1" id="KW-0805">Transcription regulation</keyword>
<dbReference type="OrthoDB" id="9782164at2"/>
<dbReference type="PANTHER" id="PTHR43280">
    <property type="entry name" value="ARAC-FAMILY TRANSCRIPTIONAL REGULATOR"/>
    <property type="match status" value="1"/>
</dbReference>
<dbReference type="RefSeq" id="WP_078768698.1">
    <property type="nucleotide sequence ID" value="NZ_FUWW01000012.1"/>
</dbReference>
<dbReference type="InterPro" id="IPR018062">
    <property type="entry name" value="HTH_AraC-typ_CS"/>
</dbReference>
<protein>
    <submittedName>
        <fullName evidence="5">AraC-type DNA-binding protein</fullName>
    </submittedName>
</protein>
<dbReference type="SUPFAM" id="SSF46689">
    <property type="entry name" value="Homeodomain-like"/>
    <property type="match status" value="1"/>
</dbReference>
<dbReference type="Pfam" id="PF02311">
    <property type="entry name" value="AraC_binding"/>
    <property type="match status" value="1"/>
</dbReference>
<dbReference type="Pfam" id="PF12833">
    <property type="entry name" value="HTH_18"/>
    <property type="match status" value="1"/>
</dbReference>